<dbReference type="AlphaFoldDB" id="A0AAV9CRH4"/>
<reference evidence="2" key="2">
    <citation type="submission" date="2023-06" db="EMBL/GenBank/DDBJ databases">
        <authorList>
            <person name="Ma L."/>
            <person name="Liu K.-W."/>
            <person name="Li Z."/>
            <person name="Hsiao Y.-Y."/>
            <person name="Qi Y."/>
            <person name="Fu T."/>
            <person name="Tang G."/>
            <person name="Zhang D."/>
            <person name="Sun W.-H."/>
            <person name="Liu D.-K."/>
            <person name="Li Y."/>
            <person name="Chen G.-Z."/>
            <person name="Liu X.-D."/>
            <person name="Liao X.-Y."/>
            <person name="Jiang Y.-T."/>
            <person name="Yu X."/>
            <person name="Hao Y."/>
            <person name="Huang J."/>
            <person name="Zhao X.-W."/>
            <person name="Ke S."/>
            <person name="Chen Y.-Y."/>
            <person name="Wu W.-L."/>
            <person name="Hsu J.-L."/>
            <person name="Lin Y.-F."/>
            <person name="Huang M.-D."/>
            <person name="Li C.-Y."/>
            <person name="Huang L."/>
            <person name="Wang Z.-W."/>
            <person name="Zhao X."/>
            <person name="Zhong W.-Y."/>
            <person name="Peng D.-H."/>
            <person name="Ahmad S."/>
            <person name="Lan S."/>
            <person name="Zhang J.-S."/>
            <person name="Tsai W.-C."/>
            <person name="Van De Peer Y."/>
            <person name="Liu Z.-J."/>
        </authorList>
    </citation>
    <scope>NUCLEOTIDE SEQUENCE</scope>
    <source>
        <strain evidence="2">CP</strain>
        <tissue evidence="2">Leaves</tissue>
    </source>
</reference>
<feature type="compositionally biased region" description="Polar residues" evidence="1">
    <location>
        <begin position="59"/>
        <end position="69"/>
    </location>
</feature>
<reference evidence="2" key="1">
    <citation type="journal article" date="2023" name="Nat. Commun.">
        <title>Diploid and tetraploid genomes of Acorus and the evolution of monocots.</title>
        <authorList>
            <person name="Ma L."/>
            <person name="Liu K.W."/>
            <person name="Li Z."/>
            <person name="Hsiao Y.Y."/>
            <person name="Qi Y."/>
            <person name="Fu T."/>
            <person name="Tang G.D."/>
            <person name="Zhang D."/>
            <person name="Sun W.H."/>
            <person name="Liu D.K."/>
            <person name="Li Y."/>
            <person name="Chen G.Z."/>
            <person name="Liu X.D."/>
            <person name="Liao X.Y."/>
            <person name="Jiang Y.T."/>
            <person name="Yu X."/>
            <person name="Hao Y."/>
            <person name="Huang J."/>
            <person name="Zhao X.W."/>
            <person name="Ke S."/>
            <person name="Chen Y.Y."/>
            <person name="Wu W.L."/>
            <person name="Hsu J.L."/>
            <person name="Lin Y.F."/>
            <person name="Huang M.D."/>
            <person name="Li C.Y."/>
            <person name="Huang L."/>
            <person name="Wang Z.W."/>
            <person name="Zhao X."/>
            <person name="Zhong W.Y."/>
            <person name="Peng D.H."/>
            <person name="Ahmad S."/>
            <person name="Lan S."/>
            <person name="Zhang J.S."/>
            <person name="Tsai W.C."/>
            <person name="Van de Peer Y."/>
            <person name="Liu Z.J."/>
        </authorList>
    </citation>
    <scope>NUCLEOTIDE SEQUENCE</scope>
    <source>
        <strain evidence="2">CP</strain>
    </source>
</reference>
<evidence type="ECO:0000313" key="2">
    <source>
        <dbReference type="EMBL" id="KAK1291019.1"/>
    </source>
</evidence>
<sequence>MALVDRIPEITVDSPLYFYALDMLHEPGNREGPWPPELQSKDEIFPPSGGLKGDPAPSRASSSDESQMSTIRDAICNEIAAARGNARWWSYIWVTEWTSAGRGGQSRKGRWIDDRDLRLTSAVLTAGVEPEEPIRGG</sequence>
<dbReference type="Proteomes" id="UP001180020">
    <property type="component" value="Unassembled WGS sequence"/>
</dbReference>
<evidence type="ECO:0000313" key="3">
    <source>
        <dbReference type="Proteomes" id="UP001180020"/>
    </source>
</evidence>
<organism evidence="2 3">
    <name type="scientific">Acorus calamus</name>
    <name type="common">Sweet flag</name>
    <dbReference type="NCBI Taxonomy" id="4465"/>
    <lineage>
        <taxon>Eukaryota</taxon>
        <taxon>Viridiplantae</taxon>
        <taxon>Streptophyta</taxon>
        <taxon>Embryophyta</taxon>
        <taxon>Tracheophyta</taxon>
        <taxon>Spermatophyta</taxon>
        <taxon>Magnoliopsida</taxon>
        <taxon>Liliopsida</taxon>
        <taxon>Acoraceae</taxon>
        <taxon>Acorus</taxon>
    </lineage>
</organism>
<name>A0AAV9CRH4_ACOCL</name>
<keyword evidence="3" id="KW-1185">Reference proteome</keyword>
<gene>
    <name evidence="2" type="ORF">QJS10_CPB18g00564</name>
</gene>
<evidence type="ECO:0000256" key="1">
    <source>
        <dbReference type="SAM" id="MobiDB-lite"/>
    </source>
</evidence>
<accession>A0AAV9CRH4</accession>
<comment type="caution">
    <text evidence="2">The sequence shown here is derived from an EMBL/GenBank/DDBJ whole genome shotgun (WGS) entry which is preliminary data.</text>
</comment>
<feature type="region of interest" description="Disordered" evidence="1">
    <location>
        <begin position="29"/>
        <end position="69"/>
    </location>
</feature>
<protein>
    <submittedName>
        <fullName evidence="2">Uncharacterized protein</fullName>
    </submittedName>
</protein>
<proteinExistence type="predicted"/>
<dbReference type="EMBL" id="JAUJYO010000018">
    <property type="protein sequence ID" value="KAK1291019.1"/>
    <property type="molecule type" value="Genomic_DNA"/>
</dbReference>